<dbReference type="InterPro" id="IPR017900">
    <property type="entry name" value="4Fe4S_Fe_S_CS"/>
</dbReference>
<evidence type="ECO:0000256" key="3">
    <source>
        <dbReference type="ARBA" id="ARBA00023014"/>
    </source>
</evidence>
<keyword evidence="5" id="KW-0560">Oxidoreductase</keyword>
<dbReference type="InterPro" id="IPR009016">
    <property type="entry name" value="Fe_hydrogenase"/>
</dbReference>
<dbReference type="InterPro" id="IPR017896">
    <property type="entry name" value="4Fe4S_Fe-S-bd"/>
</dbReference>
<dbReference type="InterPro" id="IPR004108">
    <property type="entry name" value="Fe_hydrogenase_lsu_C"/>
</dbReference>
<dbReference type="SUPFAM" id="SSF54862">
    <property type="entry name" value="4Fe-4S ferredoxins"/>
    <property type="match status" value="2"/>
</dbReference>
<evidence type="ECO:0000259" key="4">
    <source>
        <dbReference type="PROSITE" id="PS51379"/>
    </source>
</evidence>
<dbReference type="GO" id="GO:0008901">
    <property type="term" value="F:ferredoxin hydrogenase activity"/>
    <property type="evidence" value="ECO:0007669"/>
    <property type="project" value="UniProtKB-EC"/>
</dbReference>
<dbReference type="InterPro" id="IPR027631">
    <property type="entry name" value="Mono_FeFe_hydrog"/>
</dbReference>
<sequence length="476" mass="51496">MPTFDSQVQLLKHKVLTAVAKRAYEGRLDSCYYEIPQEIAPGPKAEMRCCIYKERAIVGERIKMAMGGHPENPNVIEVMSIACDECPASGYTVGEDCRGCIAHRCAAACPKDAISFEGHKARIDKSKCIGCGRCAAACPYSAIDNKQRPCEIACKVKAVSMGPTGEASIDNSKCISCGACAYKCPFGAIADKSYILDVIRLIQESGNNQNYRVYALVAPAIASQFGVKDLGKAVSALKVLGFHHVVEVALGADMVAHKEAAELVEKGFLTSSCCPAFVDYIEKFFPQMKEHVSHNYSPMAELASYIRKTDPNCRIVFIGPCTAKKMEIQREKVKGLVDYVLTFEELQALFDAREIDLSALPDEPLDNASYFGRIFARSGGLADAVAEALKEQGVTPDQFTLKAVSCDGIEACRMALLKASKNALPENFIEGMACIGGCIGGAGCLTHEPKDKAQVDQYGKLAMEKTIADAIKPYSI</sequence>
<gene>
    <name evidence="5" type="ORF">AULFYP135_01084</name>
</gene>
<dbReference type="Gene3D" id="3.40.950.10">
    <property type="entry name" value="Fe-only Hydrogenase (Larger Subunit), Chain L, domain 3"/>
    <property type="match status" value="1"/>
</dbReference>
<evidence type="ECO:0000256" key="2">
    <source>
        <dbReference type="ARBA" id="ARBA00023004"/>
    </source>
</evidence>
<dbReference type="CDD" id="cd10549">
    <property type="entry name" value="MtMvhB_like"/>
    <property type="match status" value="1"/>
</dbReference>
<evidence type="ECO:0000256" key="1">
    <source>
        <dbReference type="ARBA" id="ARBA00022723"/>
    </source>
</evidence>
<dbReference type="Gene3D" id="3.30.70.20">
    <property type="match status" value="2"/>
</dbReference>
<dbReference type="AlphaFoldDB" id="A0A6N2SSQ7"/>
<accession>A0A6N2SSQ7</accession>
<dbReference type="GO" id="GO:0046872">
    <property type="term" value="F:metal ion binding"/>
    <property type="evidence" value="ECO:0007669"/>
    <property type="project" value="UniProtKB-KW"/>
</dbReference>
<dbReference type="Pfam" id="PF12838">
    <property type="entry name" value="Fer4_7"/>
    <property type="match status" value="1"/>
</dbReference>
<proteinExistence type="predicted"/>
<dbReference type="EC" id="1.12.7.2" evidence="5"/>
<feature type="domain" description="4Fe-4S ferredoxin-type" evidence="4">
    <location>
        <begin position="89"/>
        <end position="118"/>
    </location>
</feature>
<evidence type="ECO:0000313" key="5">
    <source>
        <dbReference type="EMBL" id="VYS96156.1"/>
    </source>
</evidence>
<feature type="domain" description="4Fe-4S ferredoxin-type" evidence="4">
    <location>
        <begin position="119"/>
        <end position="148"/>
    </location>
</feature>
<dbReference type="GO" id="GO:0051536">
    <property type="term" value="F:iron-sulfur cluster binding"/>
    <property type="evidence" value="ECO:0007669"/>
    <property type="project" value="UniProtKB-KW"/>
</dbReference>
<dbReference type="Pfam" id="PF02906">
    <property type="entry name" value="Fe_hyd_lg_C"/>
    <property type="match status" value="1"/>
</dbReference>
<dbReference type="SUPFAM" id="SSF53920">
    <property type="entry name" value="Fe-only hydrogenase"/>
    <property type="match status" value="1"/>
</dbReference>
<keyword evidence="1" id="KW-0479">Metal-binding</keyword>
<dbReference type="Pfam" id="PF00037">
    <property type="entry name" value="Fer4"/>
    <property type="match status" value="1"/>
</dbReference>
<name>A0A6N2SSQ7_9FIRM</name>
<dbReference type="PROSITE" id="PS51379">
    <property type="entry name" value="4FE4S_FER_2"/>
    <property type="match status" value="3"/>
</dbReference>
<reference evidence="5" key="1">
    <citation type="submission" date="2019-11" db="EMBL/GenBank/DDBJ databases">
        <authorList>
            <person name="Feng L."/>
        </authorList>
    </citation>
    <scope>NUCLEOTIDE SEQUENCE</scope>
    <source>
        <strain evidence="5">AundefinedLFYP135</strain>
    </source>
</reference>
<dbReference type="NCBIfam" id="TIGR04105">
    <property type="entry name" value="FeFe_hydrog_B1"/>
    <property type="match status" value="1"/>
</dbReference>
<keyword evidence="2" id="KW-0408">Iron</keyword>
<dbReference type="InterPro" id="IPR050340">
    <property type="entry name" value="Cytosolic_Fe-S_CAF"/>
</dbReference>
<dbReference type="EMBL" id="CACRSL010000003">
    <property type="protein sequence ID" value="VYS96156.1"/>
    <property type="molecule type" value="Genomic_DNA"/>
</dbReference>
<dbReference type="PROSITE" id="PS00198">
    <property type="entry name" value="4FE4S_FER_1"/>
    <property type="match status" value="2"/>
</dbReference>
<dbReference type="PANTHER" id="PTHR11615">
    <property type="entry name" value="NITRATE, FORMATE, IRON DEHYDROGENASE"/>
    <property type="match status" value="1"/>
</dbReference>
<protein>
    <submittedName>
        <fullName evidence="5">Iron hydrogenase 1</fullName>
        <ecNumber evidence="5">1.12.7.2</ecNumber>
    </submittedName>
</protein>
<organism evidence="5">
    <name type="scientific">uncultured Anaerotruncus sp</name>
    <dbReference type="NCBI Taxonomy" id="905011"/>
    <lineage>
        <taxon>Bacteria</taxon>
        <taxon>Bacillati</taxon>
        <taxon>Bacillota</taxon>
        <taxon>Clostridia</taxon>
        <taxon>Eubacteriales</taxon>
        <taxon>Oscillospiraceae</taxon>
        <taxon>Anaerotruncus</taxon>
        <taxon>environmental samples</taxon>
    </lineage>
</organism>
<feature type="domain" description="4Fe-4S ferredoxin-type" evidence="4">
    <location>
        <begin position="165"/>
        <end position="194"/>
    </location>
</feature>
<keyword evidence="3" id="KW-0411">Iron-sulfur</keyword>